<sequence>MMSNCNTAEGPANVLAIALAFANALNRERDLTEWESGLVAVLVAKGRQRTPLRRWTPAQDDQLSRLTRGGLTAAEIGSLIGRSTNAIHTRIKRLKIKDSNNG</sequence>
<gene>
    <name evidence="1" type="ORF">EAH76_02070</name>
</gene>
<comment type="caution">
    <text evidence="1">The sequence shown here is derived from an EMBL/GenBank/DDBJ whole genome shotgun (WGS) entry which is preliminary data.</text>
</comment>
<dbReference type="Gene3D" id="1.10.10.60">
    <property type="entry name" value="Homeodomain-like"/>
    <property type="match status" value="1"/>
</dbReference>
<evidence type="ECO:0000313" key="2">
    <source>
        <dbReference type="Proteomes" id="UP000319931"/>
    </source>
</evidence>
<reference evidence="1 2" key="1">
    <citation type="journal article" date="2019" name="Environ. Microbiol.">
        <title>Species interactions and distinct microbial communities in high Arctic permafrost affected cryosols are associated with the CH4 and CO2 gas fluxes.</title>
        <authorList>
            <person name="Altshuler I."/>
            <person name="Hamel J."/>
            <person name="Turney S."/>
            <person name="Magnuson E."/>
            <person name="Levesque R."/>
            <person name="Greer C."/>
            <person name="Whyte L.G."/>
        </authorList>
    </citation>
    <scope>NUCLEOTIDE SEQUENCE [LARGE SCALE GENOMIC DNA]</scope>
    <source>
        <strain evidence="1 2">E6.1</strain>
    </source>
</reference>
<dbReference type="AlphaFoldDB" id="A0A502G588"/>
<protein>
    <submittedName>
        <fullName evidence="1">Uncharacterized protein</fullName>
    </submittedName>
</protein>
<accession>A0A502G588</accession>
<proteinExistence type="predicted"/>
<evidence type="ECO:0000313" key="1">
    <source>
        <dbReference type="EMBL" id="TPG56366.1"/>
    </source>
</evidence>
<name>A0A502G588_9SPHN</name>
<keyword evidence="2" id="KW-1185">Reference proteome</keyword>
<organism evidence="1 2">
    <name type="scientific">Sphingomonas glacialis</name>
    <dbReference type="NCBI Taxonomy" id="658225"/>
    <lineage>
        <taxon>Bacteria</taxon>
        <taxon>Pseudomonadati</taxon>
        <taxon>Pseudomonadota</taxon>
        <taxon>Alphaproteobacteria</taxon>
        <taxon>Sphingomonadales</taxon>
        <taxon>Sphingomonadaceae</taxon>
        <taxon>Sphingomonas</taxon>
    </lineage>
</organism>
<dbReference type="EMBL" id="RCZC01000001">
    <property type="protein sequence ID" value="TPG56366.1"/>
    <property type="molecule type" value="Genomic_DNA"/>
</dbReference>
<dbReference type="Proteomes" id="UP000319931">
    <property type="component" value="Unassembled WGS sequence"/>
</dbReference>